<name>A0A438GIH6_VITVI</name>
<evidence type="ECO:0000313" key="1">
    <source>
        <dbReference type="EMBL" id="RVW72023.1"/>
    </source>
</evidence>
<dbReference type="AlphaFoldDB" id="A0A438GIH6"/>
<evidence type="ECO:0000313" key="2">
    <source>
        <dbReference type="Proteomes" id="UP000288805"/>
    </source>
</evidence>
<reference evidence="1 2" key="1">
    <citation type="journal article" date="2018" name="PLoS Genet.">
        <title>Population sequencing reveals clonal diversity and ancestral inbreeding in the grapevine cultivar Chardonnay.</title>
        <authorList>
            <person name="Roach M.J."/>
            <person name="Johnson D.L."/>
            <person name="Bohlmann J."/>
            <person name="van Vuuren H.J."/>
            <person name="Jones S.J."/>
            <person name="Pretorius I.S."/>
            <person name="Schmidt S.A."/>
            <person name="Borneman A.R."/>
        </authorList>
    </citation>
    <scope>NUCLEOTIDE SEQUENCE [LARGE SCALE GENOMIC DNA]</scope>
    <source>
        <strain evidence="2">cv. Chardonnay</strain>
        <tissue evidence="1">Leaf</tissue>
    </source>
</reference>
<sequence length="57" mass="6796">MRKPIHWSVMKRRASRHVDVCWKKPGYPAWYKLKQVERKYKKSAKDALTYTTPASTS</sequence>
<proteinExistence type="predicted"/>
<gene>
    <name evidence="1" type="ORF">CK203_054057</name>
</gene>
<dbReference type="Proteomes" id="UP000288805">
    <property type="component" value="Unassembled WGS sequence"/>
</dbReference>
<accession>A0A438GIH6</accession>
<dbReference type="EMBL" id="QGNW01000424">
    <property type="protein sequence ID" value="RVW72023.1"/>
    <property type="molecule type" value="Genomic_DNA"/>
</dbReference>
<protein>
    <submittedName>
        <fullName evidence="1">Uncharacterized protein</fullName>
    </submittedName>
</protein>
<organism evidence="1 2">
    <name type="scientific">Vitis vinifera</name>
    <name type="common">Grape</name>
    <dbReference type="NCBI Taxonomy" id="29760"/>
    <lineage>
        <taxon>Eukaryota</taxon>
        <taxon>Viridiplantae</taxon>
        <taxon>Streptophyta</taxon>
        <taxon>Embryophyta</taxon>
        <taxon>Tracheophyta</taxon>
        <taxon>Spermatophyta</taxon>
        <taxon>Magnoliopsida</taxon>
        <taxon>eudicotyledons</taxon>
        <taxon>Gunneridae</taxon>
        <taxon>Pentapetalae</taxon>
        <taxon>rosids</taxon>
        <taxon>Vitales</taxon>
        <taxon>Vitaceae</taxon>
        <taxon>Viteae</taxon>
        <taxon>Vitis</taxon>
    </lineage>
</organism>
<comment type="caution">
    <text evidence="1">The sequence shown here is derived from an EMBL/GenBank/DDBJ whole genome shotgun (WGS) entry which is preliminary data.</text>
</comment>